<dbReference type="EMBL" id="CAUZLR010000006">
    <property type="protein sequence ID" value="CAK1245478.1"/>
    <property type="molecule type" value="Genomic_DNA"/>
</dbReference>
<dbReference type="PANTHER" id="PTHR30408:SF12">
    <property type="entry name" value="TYPE I RESTRICTION ENZYME MJAVIII SPECIFICITY SUBUNIT"/>
    <property type="match status" value="1"/>
</dbReference>
<evidence type="ECO:0000313" key="5">
    <source>
        <dbReference type="EMBL" id="CAK1245478.1"/>
    </source>
</evidence>
<evidence type="ECO:0000256" key="2">
    <source>
        <dbReference type="ARBA" id="ARBA00022747"/>
    </source>
</evidence>
<name>A0ABN9YTS4_9LACO</name>
<protein>
    <submittedName>
        <fullName evidence="5">Restriction endonuclease S subunit (HsdS)</fullName>
    </submittedName>
</protein>
<dbReference type="InterPro" id="IPR044946">
    <property type="entry name" value="Restrct_endonuc_typeI_TRD_sf"/>
</dbReference>
<dbReference type="SUPFAM" id="SSF116734">
    <property type="entry name" value="DNA methylase specificity domain"/>
    <property type="match status" value="2"/>
</dbReference>
<dbReference type="CDD" id="cd17262">
    <property type="entry name" value="RMtype1_S_Aco12261I-TRD2-CR2"/>
    <property type="match status" value="1"/>
</dbReference>
<keyword evidence="3" id="KW-0238">DNA-binding</keyword>
<dbReference type="InterPro" id="IPR000055">
    <property type="entry name" value="Restrct_endonuc_typeI_TRD"/>
</dbReference>
<keyword evidence="5" id="KW-0540">Nuclease</keyword>
<feature type="domain" description="Type I restriction modification DNA specificity" evidence="4">
    <location>
        <begin position="15"/>
        <end position="171"/>
    </location>
</feature>
<comment type="caution">
    <text evidence="5">The sequence shown here is derived from an EMBL/GenBank/DDBJ whole genome shotgun (WGS) entry which is preliminary data.</text>
</comment>
<dbReference type="PANTHER" id="PTHR30408">
    <property type="entry name" value="TYPE-1 RESTRICTION ENZYME ECOKI SPECIFICITY PROTEIN"/>
    <property type="match status" value="1"/>
</dbReference>
<dbReference type="RefSeq" id="WP_338346293.1">
    <property type="nucleotide sequence ID" value="NZ_CAUZLR010000006.1"/>
</dbReference>
<proteinExistence type="inferred from homology"/>
<keyword evidence="5" id="KW-0255">Endonuclease</keyword>
<evidence type="ECO:0000256" key="3">
    <source>
        <dbReference type="ARBA" id="ARBA00023125"/>
    </source>
</evidence>
<dbReference type="Gene3D" id="3.90.220.20">
    <property type="entry name" value="DNA methylase specificity domains"/>
    <property type="match status" value="2"/>
</dbReference>
<keyword evidence="6" id="KW-1185">Reference proteome</keyword>
<reference evidence="5 6" key="1">
    <citation type="submission" date="2023-10" db="EMBL/GenBank/DDBJ databases">
        <authorList>
            <person name="Botero Cardona J."/>
        </authorList>
    </citation>
    <scope>NUCLEOTIDE SEQUENCE [LARGE SCALE GENOMIC DNA]</scope>
    <source>
        <strain evidence="5 6">R-54839</strain>
    </source>
</reference>
<dbReference type="Pfam" id="PF01420">
    <property type="entry name" value="Methylase_S"/>
    <property type="match status" value="2"/>
</dbReference>
<organism evidence="5 6">
    <name type="scientific">Fructobacillus fructosus</name>
    <dbReference type="NCBI Taxonomy" id="1631"/>
    <lineage>
        <taxon>Bacteria</taxon>
        <taxon>Bacillati</taxon>
        <taxon>Bacillota</taxon>
        <taxon>Bacilli</taxon>
        <taxon>Lactobacillales</taxon>
        <taxon>Lactobacillaceae</taxon>
        <taxon>Fructobacillus</taxon>
    </lineage>
</organism>
<dbReference type="InterPro" id="IPR052021">
    <property type="entry name" value="Type-I_RS_S_subunit"/>
</dbReference>
<comment type="similarity">
    <text evidence="1">Belongs to the type-I restriction system S methylase family.</text>
</comment>
<sequence length="371" mass="41831">MASKVPDIRFKGYSDTWEQRKLSSVADNIGTGKSKYISGKAESNKEKYPVLGSTGIISYDSSFDYSGSFILTARVGANAGNLYSFNGDVKITDNTIFIEYENEYFLFELLNNYNIKRLSFGTGQPLIKASELKSLSLSLPTSMNEQADVGCTFSYMNKLITLHQRKLKQLELLKKALLQNMFPKAGQNIPAIRFTGFTDDWEQRKLSTFADRFDNLREPIIAGKRVNGDTPYYGANGIQDYVDGYTHDGDFLLIAEDGANDLSNYPVRRVNGKVWVNNHAHVVAGKMDEADNEFLANSFKTINIEPFLVGGGRAKLNSDVMMKLEFKLPEYQEQKEIGSLLGKVDDLLILHQRKLNSLEKLKKLLLQKMFI</sequence>
<dbReference type="Gene3D" id="1.10.287.1120">
    <property type="entry name" value="Bipartite methylase S protein"/>
    <property type="match status" value="1"/>
</dbReference>
<dbReference type="Proteomes" id="UP001314261">
    <property type="component" value="Unassembled WGS sequence"/>
</dbReference>
<evidence type="ECO:0000256" key="1">
    <source>
        <dbReference type="ARBA" id="ARBA00010923"/>
    </source>
</evidence>
<dbReference type="GO" id="GO:0004519">
    <property type="term" value="F:endonuclease activity"/>
    <property type="evidence" value="ECO:0007669"/>
    <property type="project" value="UniProtKB-KW"/>
</dbReference>
<feature type="domain" description="Type I restriction modification DNA specificity" evidence="4">
    <location>
        <begin position="199"/>
        <end position="360"/>
    </location>
</feature>
<evidence type="ECO:0000259" key="4">
    <source>
        <dbReference type="Pfam" id="PF01420"/>
    </source>
</evidence>
<keyword evidence="2" id="KW-0680">Restriction system</keyword>
<gene>
    <name evidence="5" type="ORF">R54839_PPFHFPJH_01096</name>
</gene>
<accession>A0ABN9YTS4</accession>
<evidence type="ECO:0000313" key="6">
    <source>
        <dbReference type="Proteomes" id="UP001314261"/>
    </source>
</evidence>
<keyword evidence="5" id="KW-0378">Hydrolase</keyword>